<dbReference type="PANTHER" id="PTHR47027:SF30">
    <property type="entry name" value="THAP-TYPE DOMAIN-CONTAINING PROTEIN"/>
    <property type="match status" value="1"/>
</dbReference>
<dbReference type="EMBL" id="BGZK01000602">
    <property type="protein sequence ID" value="GBP52397.1"/>
    <property type="molecule type" value="Genomic_DNA"/>
</dbReference>
<dbReference type="PANTHER" id="PTHR47027">
    <property type="entry name" value="REVERSE TRANSCRIPTASE DOMAIN-CONTAINING PROTEIN"/>
    <property type="match status" value="1"/>
</dbReference>
<comment type="caution">
    <text evidence="1">The sequence shown here is derived from an EMBL/GenBank/DDBJ whole genome shotgun (WGS) entry which is preliminary data.</text>
</comment>
<protein>
    <submittedName>
        <fullName evidence="1">Uncharacterized protein</fullName>
    </submittedName>
</protein>
<dbReference type="OrthoDB" id="425681at2759"/>
<evidence type="ECO:0000313" key="1">
    <source>
        <dbReference type="EMBL" id="GBP52397.1"/>
    </source>
</evidence>
<organism evidence="1 2">
    <name type="scientific">Eumeta variegata</name>
    <name type="common">Bagworm moth</name>
    <name type="synonym">Eumeta japonica</name>
    <dbReference type="NCBI Taxonomy" id="151549"/>
    <lineage>
        <taxon>Eukaryota</taxon>
        <taxon>Metazoa</taxon>
        <taxon>Ecdysozoa</taxon>
        <taxon>Arthropoda</taxon>
        <taxon>Hexapoda</taxon>
        <taxon>Insecta</taxon>
        <taxon>Pterygota</taxon>
        <taxon>Neoptera</taxon>
        <taxon>Endopterygota</taxon>
        <taxon>Lepidoptera</taxon>
        <taxon>Glossata</taxon>
        <taxon>Ditrysia</taxon>
        <taxon>Tineoidea</taxon>
        <taxon>Psychidae</taxon>
        <taxon>Oiketicinae</taxon>
        <taxon>Eumeta</taxon>
    </lineage>
</organism>
<reference evidence="1 2" key="1">
    <citation type="journal article" date="2019" name="Commun. Biol.">
        <title>The bagworm genome reveals a unique fibroin gene that provides high tensile strength.</title>
        <authorList>
            <person name="Kono N."/>
            <person name="Nakamura H."/>
            <person name="Ohtoshi R."/>
            <person name="Tomita M."/>
            <person name="Numata K."/>
            <person name="Arakawa K."/>
        </authorList>
    </citation>
    <scope>NUCLEOTIDE SEQUENCE [LARGE SCALE GENOMIC DNA]</scope>
</reference>
<dbReference type="Proteomes" id="UP000299102">
    <property type="component" value="Unassembled WGS sequence"/>
</dbReference>
<dbReference type="AlphaFoldDB" id="A0A4C1WQM2"/>
<accession>A0A4C1WQM2</accession>
<keyword evidence="2" id="KW-1185">Reference proteome</keyword>
<dbReference type="STRING" id="151549.A0A4C1WQM2"/>
<proteinExistence type="predicted"/>
<gene>
    <name evidence="1" type="ORF">EVAR_4680_1</name>
</gene>
<name>A0A4C1WQM2_EUMVA</name>
<sequence>MNDSVEKRGFKVNIGKTKVMVFERGESTTERNILVEGEKVEQMKEFVYLGSLFTNDGKHYINIERGVNAGNKVNGALFAILNSKIVSRQARLTIYSGVLIPTLMYGGESWVWQKKNASRINAMEIRSLRSICGASREDRCRNNNVRERCGLKKNVVIRVVKGYVVAVWPSGKEE</sequence>
<evidence type="ECO:0000313" key="2">
    <source>
        <dbReference type="Proteomes" id="UP000299102"/>
    </source>
</evidence>